<comment type="caution">
    <text evidence="1">The sequence shown here is derived from an EMBL/GenBank/DDBJ whole genome shotgun (WGS) entry which is preliminary data.</text>
</comment>
<protein>
    <submittedName>
        <fullName evidence="1">Uncharacterized protein</fullName>
    </submittedName>
</protein>
<organism evidence="1 2">
    <name type="scientific">Drechslerella dactyloides</name>
    <name type="common">Nematode-trapping fungus</name>
    <name type="synonym">Arthrobotrys dactyloides</name>
    <dbReference type="NCBI Taxonomy" id="74499"/>
    <lineage>
        <taxon>Eukaryota</taxon>
        <taxon>Fungi</taxon>
        <taxon>Dikarya</taxon>
        <taxon>Ascomycota</taxon>
        <taxon>Pezizomycotina</taxon>
        <taxon>Orbiliomycetes</taxon>
        <taxon>Orbiliales</taxon>
        <taxon>Orbiliaceae</taxon>
        <taxon>Drechslerella</taxon>
    </lineage>
</organism>
<evidence type="ECO:0000313" key="1">
    <source>
        <dbReference type="EMBL" id="KAJ6264327.1"/>
    </source>
</evidence>
<gene>
    <name evidence="1" type="ORF">Dda_0472</name>
</gene>
<sequence>MEGAVLVSNEQVVESGRILPHAQLATAIMMGGDDDDDDDDDGVDVITLLALGRRSPQRLERSK</sequence>
<dbReference type="EMBL" id="JAQGDS010000001">
    <property type="protein sequence ID" value="KAJ6264327.1"/>
    <property type="molecule type" value="Genomic_DNA"/>
</dbReference>
<reference evidence="1" key="1">
    <citation type="submission" date="2023-01" db="EMBL/GenBank/DDBJ databases">
        <title>The chitinases involved in constricting ring structure development in the nematode-trapping fungus Drechslerella dactyloides.</title>
        <authorList>
            <person name="Wang R."/>
            <person name="Zhang L."/>
            <person name="Tang P."/>
            <person name="Li S."/>
            <person name="Liang L."/>
        </authorList>
    </citation>
    <scope>NUCLEOTIDE SEQUENCE</scope>
    <source>
        <strain evidence="1">YMF1.00031</strain>
    </source>
</reference>
<dbReference type="AlphaFoldDB" id="A0AAD6J7V8"/>
<name>A0AAD6J7V8_DREDA</name>
<dbReference type="Proteomes" id="UP001221413">
    <property type="component" value="Unassembled WGS sequence"/>
</dbReference>
<proteinExistence type="predicted"/>
<keyword evidence="2" id="KW-1185">Reference proteome</keyword>
<accession>A0AAD6J7V8</accession>
<evidence type="ECO:0000313" key="2">
    <source>
        <dbReference type="Proteomes" id="UP001221413"/>
    </source>
</evidence>